<dbReference type="SMART" id="SM00178">
    <property type="entry name" value="SAR"/>
    <property type="match status" value="1"/>
</dbReference>
<evidence type="ECO:0008006" key="12">
    <source>
        <dbReference type="Google" id="ProtNLM"/>
    </source>
</evidence>
<dbReference type="EMBL" id="CAMGYJ010000011">
    <property type="protein sequence ID" value="CAI0559359.1"/>
    <property type="molecule type" value="Genomic_DNA"/>
</dbReference>
<keyword evidence="8" id="KW-0479">Metal-binding</keyword>
<dbReference type="FunFam" id="3.40.50.300:FF:000728">
    <property type="entry name" value="ADP-ribosylation factor-like protein 5"/>
    <property type="match status" value="1"/>
</dbReference>
<dbReference type="SMART" id="SM00175">
    <property type="entry name" value="RAB"/>
    <property type="match status" value="1"/>
</dbReference>
<feature type="binding site" evidence="8">
    <location>
        <position position="38"/>
    </location>
    <ligand>
        <name>Mg(2+)</name>
        <dbReference type="ChEBI" id="CHEBI:18420"/>
    </ligand>
</feature>
<keyword evidence="6 7" id="KW-0342">GTP-binding</keyword>
<evidence type="ECO:0000256" key="2">
    <source>
        <dbReference type="ARBA" id="ARBA00022707"/>
    </source>
</evidence>
<evidence type="ECO:0000256" key="4">
    <source>
        <dbReference type="ARBA" id="ARBA00022892"/>
    </source>
</evidence>
<dbReference type="SMART" id="SM00177">
    <property type="entry name" value="ARF"/>
    <property type="match status" value="1"/>
</dbReference>
<dbReference type="GO" id="GO:0046872">
    <property type="term" value="F:metal ion binding"/>
    <property type="evidence" value="ECO:0007669"/>
    <property type="project" value="UniProtKB-KW"/>
</dbReference>
<dbReference type="Gene3D" id="3.40.50.300">
    <property type="entry name" value="P-loop containing nucleotide triphosphate hydrolases"/>
    <property type="match status" value="1"/>
</dbReference>
<dbReference type="SUPFAM" id="SSF52540">
    <property type="entry name" value="P-loop containing nucleoside triphosphate hydrolases"/>
    <property type="match status" value="1"/>
</dbReference>
<dbReference type="GO" id="GO:0003924">
    <property type="term" value="F:GTPase activity"/>
    <property type="evidence" value="ECO:0007669"/>
    <property type="project" value="InterPro"/>
</dbReference>
<evidence type="ECO:0000313" key="11">
    <source>
        <dbReference type="Proteomes" id="UP001154282"/>
    </source>
</evidence>
<feature type="binding site" evidence="7">
    <location>
        <begin position="117"/>
        <end position="120"/>
    </location>
    <ligand>
        <name>GTP</name>
        <dbReference type="ChEBI" id="CHEBI:37565"/>
    </ligand>
</feature>
<keyword evidence="5" id="KW-0653">Protein transport</keyword>
<evidence type="ECO:0000256" key="3">
    <source>
        <dbReference type="ARBA" id="ARBA00022741"/>
    </source>
</evidence>
<dbReference type="NCBIfam" id="TIGR00231">
    <property type="entry name" value="small_GTP"/>
    <property type="match status" value="1"/>
</dbReference>
<evidence type="ECO:0000256" key="7">
    <source>
        <dbReference type="PIRSR" id="PIRSR606689-1"/>
    </source>
</evidence>
<accession>A0AAV0RS16</accession>
<evidence type="ECO:0000256" key="5">
    <source>
        <dbReference type="ARBA" id="ARBA00022927"/>
    </source>
</evidence>
<evidence type="ECO:0000256" key="1">
    <source>
        <dbReference type="ARBA" id="ARBA00010290"/>
    </source>
</evidence>
<dbReference type="GO" id="GO:0015031">
    <property type="term" value="P:protein transport"/>
    <property type="evidence" value="ECO:0007669"/>
    <property type="project" value="UniProtKB-KW"/>
</dbReference>
<dbReference type="PROSITE" id="PS51417">
    <property type="entry name" value="ARF"/>
    <property type="match status" value="1"/>
</dbReference>
<comment type="caution">
    <text evidence="10">The sequence shown here is derived from an EMBL/GenBank/DDBJ whole genome shotgun (WGS) entry which is preliminary data.</text>
</comment>
<keyword evidence="2" id="KW-0519">Myristate</keyword>
<dbReference type="InterPro" id="IPR005225">
    <property type="entry name" value="Small_GTP-bd"/>
</dbReference>
<dbReference type="PANTHER" id="PTHR11711">
    <property type="entry name" value="ADP RIBOSYLATION FACTOR-RELATED"/>
    <property type="match status" value="1"/>
</dbReference>
<evidence type="ECO:0000256" key="9">
    <source>
        <dbReference type="RuleBase" id="RU003925"/>
    </source>
</evidence>
<evidence type="ECO:0000313" key="10">
    <source>
        <dbReference type="EMBL" id="CAI0559359.1"/>
    </source>
</evidence>
<keyword evidence="3 7" id="KW-0547">Nucleotide-binding</keyword>
<dbReference type="InterPro" id="IPR027417">
    <property type="entry name" value="P-loop_NTPase"/>
</dbReference>
<reference evidence="10" key="1">
    <citation type="submission" date="2022-08" db="EMBL/GenBank/DDBJ databases">
        <authorList>
            <person name="Gutierrez-Valencia J."/>
        </authorList>
    </citation>
    <scope>NUCLEOTIDE SEQUENCE</scope>
</reference>
<keyword evidence="5" id="KW-0813">Transport</keyword>
<evidence type="ECO:0000256" key="8">
    <source>
        <dbReference type="PIRSR" id="PIRSR606689-2"/>
    </source>
</evidence>
<organism evidence="10 11">
    <name type="scientific">Linum tenue</name>
    <dbReference type="NCBI Taxonomy" id="586396"/>
    <lineage>
        <taxon>Eukaryota</taxon>
        <taxon>Viridiplantae</taxon>
        <taxon>Streptophyta</taxon>
        <taxon>Embryophyta</taxon>
        <taxon>Tracheophyta</taxon>
        <taxon>Spermatophyta</taxon>
        <taxon>Magnoliopsida</taxon>
        <taxon>eudicotyledons</taxon>
        <taxon>Gunneridae</taxon>
        <taxon>Pentapetalae</taxon>
        <taxon>rosids</taxon>
        <taxon>fabids</taxon>
        <taxon>Malpighiales</taxon>
        <taxon>Linaceae</taxon>
        <taxon>Linum</taxon>
    </lineage>
</organism>
<dbReference type="GO" id="GO:0016192">
    <property type="term" value="P:vesicle-mediated transport"/>
    <property type="evidence" value="ECO:0007669"/>
    <property type="project" value="UniProtKB-KW"/>
</dbReference>
<dbReference type="Proteomes" id="UP001154282">
    <property type="component" value="Unassembled WGS sequence"/>
</dbReference>
<keyword evidence="11" id="KW-1185">Reference proteome</keyword>
<feature type="binding site" evidence="8">
    <location>
        <position position="21"/>
    </location>
    <ligand>
        <name>Mg(2+)</name>
        <dbReference type="ChEBI" id="CHEBI:18420"/>
    </ligand>
</feature>
<keyword evidence="4" id="KW-0931">ER-Golgi transport</keyword>
<dbReference type="AlphaFoldDB" id="A0AAV0RS16"/>
<dbReference type="GO" id="GO:0005525">
    <property type="term" value="F:GTP binding"/>
    <property type="evidence" value="ECO:0007669"/>
    <property type="project" value="UniProtKB-KW"/>
</dbReference>
<evidence type="ECO:0000256" key="6">
    <source>
        <dbReference type="ARBA" id="ARBA00023134"/>
    </source>
</evidence>
<keyword evidence="2" id="KW-0449">Lipoprotein</keyword>
<sequence length="174" mass="19767">MLFPAKEYKIVVVGLDNAGKTTTLYKLHLGEVVTTHPTIGSNVEEVVYNNLRFEQVWDIGGQERLTTSWETYYRGTNAIIVVIDITDRARISIIKEELFRLLGHDELQQAVVLVFANKQDMKDAMTPAEITYTLSLHIIKNHDWHIHACCVLIGEDLYDGLRWIAQQVTGKAPS</sequence>
<comment type="similarity">
    <text evidence="1 9">Belongs to the small GTPase superfamily. Arf family.</text>
</comment>
<proteinExistence type="inferred from homology"/>
<feature type="binding site" evidence="7">
    <location>
        <begin position="14"/>
        <end position="21"/>
    </location>
    <ligand>
        <name>GTP</name>
        <dbReference type="ChEBI" id="CHEBI:37565"/>
    </ligand>
</feature>
<dbReference type="Pfam" id="PF00025">
    <property type="entry name" value="Arf"/>
    <property type="match status" value="1"/>
</dbReference>
<name>A0AAV0RS16_9ROSI</name>
<keyword evidence="8" id="KW-0460">Magnesium</keyword>
<protein>
    <recommendedName>
        <fullName evidence="12">ADP-ribosylation factor-like protein 5</fullName>
    </recommendedName>
</protein>
<feature type="binding site" evidence="7">
    <location>
        <position position="61"/>
    </location>
    <ligand>
        <name>GTP</name>
        <dbReference type="ChEBI" id="CHEBI:37565"/>
    </ligand>
</feature>
<dbReference type="InterPro" id="IPR006689">
    <property type="entry name" value="Small_GTPase_ARF/SAR"/>
</dbReference>
<dbReference type="PRINTS" id="PR00328">
    <property type="entry name" value="SAR1GTPBP"/>
</dbReference>
<dbReference type="InterPro" id="IPR024156">
    <property type="entry name" value="Small_GTPase_ARF"/>
</dbReference>
<gene>
    <name evidence="10" type="ORF">LITE_LOCUS49169</name>
</gene>